<accession>A0ABT8RR71</accession>
<evidence type="ECO:0000313" key="2">
    <source>
        <dbReference type="EMBL" id="MDO1513396.1"/>
    </source>
</evidence>
<keyword evidence="3" id="KW-1185">Reference proteome</keyword>
<reference evidence="2" key="2">
    <citation type="submission" date="2023-06" db="EMBL/GenBank/DDBJ databases">
        <authorList>
            <person name="Lucena T."/>
            <person name="Sun Q."/>
        </authorList>
    </citation>
    <scope>NUCLEOTIDE SEQUENCE</scope>
    <source>
        <strain evidence="2">CECT 8869</strain>
    </source>
</reference>
<dbReference type="Proteomes" id="UP001168579">
    <property type="component" value="Unassembled WGS sequence"/>
</dbReference>
<dbReference type="Gene3D" id="3.40.50.12370">
    <property type="match status" value="1"/>
</dbReference>
<gene>
    <name evidence="2" type="ORF">Q2T41_12085</name>
</gene>
<dbReference type="SUPFAM" id="SSF52402">
    <property type="entry name" value="Adenine nucleotide alpha hydrolases-like"/>
    <property type="match status" value="1"/>
</dbReference>
<evidence type="ECO:0000259" key="1">
    <source>
        <dbReference type="Pfam" id="PF00582"/>
    </source>
</evidence>
<dbReference type="RefSeq" id="WP_304436304.1">
    <property type="nucleotide sequence ID" value="NZ_JAUKUC010000001.1"/>
</dbReference>
<feature type="domain" description="UspA" evidence="1">
    <location>
        <begin position="1"/>
        <end position="148"/>
    </location>
</feature>
<evidence type="ECO:0000313" key="3">
    <source>
        <dbReference type="Proteomes" id="UP001168579"/>
    </source>
</evidence>
<dbReference type="Pfam" id="PF00582">
    <property type="entry name" value="Usp"/>
    <property type="match status" value="1"/>
</dbReference>
<name>A0ABT8RR71_9FLAO</name>
<dbReference type="CDD" id="cd00293">
    <property type="entry name" value="USP-like"/>
    <property type="match status" value="1"/>
</dbReference>
<organism evidence="2 3">
    <name type="scientific">Maribacter confluentis</name>
    <dbReference type="NCBI Taxonomy" id="1656093"/>
    <lineage>
        <taxon>Bacteria</taxon>
        <taxon>Pseudomonadati</taxon>
        <taxon>Bacteroidota</taxon>
        <taxon>Flavobacteriia</taxon>
        <taxon>Flavobacteriales</taxon>
        <taxon>Flavobacteriaceae</taxon>
        <taxon>Maribacter</taxon>
    </lineage>
</organism>
<dbReference type="InterPro" id="IPR006016">
    <property type="entry name" value="UspA"/>
</dbReference>
<comment type="caution">
    <text evidence="2">The sequence shown here is derived from an EMBL/GenBank/DDBJ whole genome shotgun (WGS) entry which is preliminary data.</text>
</comment>
<dbReference type="EMBL" id="JAUKUC010000001">
    <property type="protein sequence ID" value="MDO1513396.1"/>
    <property type="molecule type" value="Genomic_DNA"/>
</dbReference>
<proteinExistence type="predicted"/>
<protein>
    <submittedName>
        <fullName evidence="2">Universal stress protein</fullName>
    </submittedName>
</protein>
<sequence length="286" mass="33046">MVKKLLLPTDFSKNSWNAIQYAIQLYKNQECDFYILNTYAKEAHGLDNITLLDPDEAFNKYSELRSNQGLGDIMAKLTFENNNRKHRFHMLSRSALFLNAIKDIVAQMKIHMVVMGAKGCNNENTRAYGKNTLSVIEHIRQCPVLVVPENVRFKMPKEIVLTTNFKTNFKSKEIKYLVEMAQLHNAHIQILSLTDQSDMTLWQRRNQKRLYKHLKGVNYCANVVHNVAMSTALSCFVEIKHTNMISYIDKKPSFWERLGFGKRTLTKLGYFNDVPVLALHGGVLKK</sequence>
<reference evidence="2" key="1">
    <citation type="journal article" date="2014" name="Int. J. Syst. Evol. Microbiol.">
        <title>Complete genome of a new Firmicutes species belonging to the dominant human colonic microbiota ('Ruminococcus bicirculans') reveals two chromosomes and a selective capacity to utilize plant glucans.</title>
        <authorList>
            <consortium name="NISC Comparative Sequencing Program"/>
            <person name="Wegmann U."/>
            <person name="Louis P."/>
            <person name="Goesmann A."/>
            <person name="Henrissat B."/>
            <person name="Duncan S.H."/>
            <person name="Flint H.J."/>
        </authorList>
    </citation>
    <scope>NUCLEOTIDE SEQUENCE</scope>
    <source>
        <strain evidence="2">CECT 8869</strain>
    </source>
</reference>